<accession>A0ABX9CZ04</accession>
<dbReference type="Proteomes" id="UP000249045">
    <property type="component" value="Unassembled WGS sequence"/>
</dbReference>
<protein>
    <submittedName>
        <fullName evidence="1">Uncharacterized protein</fullName>
    </submittedName>
</protein>
<sequence>MLSALVLILTKPMSGVDEVVLSLYAKGLTTGEISAQRAEIYGGCWHRSLTAA</sequence>
<keyword evidence="2" id="KW-1185">Reference proteome</keyword>
<gene>
    <name evidence="1" type="ORF">MED15_03760</name>
</gene>
<dbReference type="EMBL" id="PYAC01000017">
    <property type="protein sequence ID" value="RAO16241.1"/>
    <property type="molecule type" value="Genomic_DNA"/>
</dbReference>
<evidence type="ECO:0000313" key="2">
    <source>
        <dbReference type="Proteomes" id="UP000249045"/>
    </source>
</evidence>
<name>A0ABX9CZ04_9ACTN</name>
<dbReference type="RefSeq" id="WP_167457675.1">
    <property type="nucleotide sequence ID" value="NZ_PYAC01000017.1"/>
</dbReference>
<proteinExistence type="predicted"/>
<evidence type="ECO:0000313" key="1">
    <source>
        <dbReference type="EMBL" id="RAO16241.1"/>
    </source>
</evidence>
<comment type="caution">
    <text evidence="1">The sequence shown here is derived from an EMBL/GenBank/DDBJ whole genome shotgun (WGS) entry which is preliminary data.</text>
</comment>
<reference evidence="1 2" key="1">
    <citation type="submission" date="2018-03" db="EMBL/GenBank/DDBJ databases">
        <title>Defining the species Micromonospora saelicesensis and Micromonospora noduli under the framework of genomics.</title>
        <authorList>
            <person name="Riesco R."/>
            <person name="Trujillo M.E."/>
        </authorList>
    </citation>
    <scope>NUCLEOTIDE SEQUENCE [LARGE SCALE GENOMIC DNA]</scope>
    <source>
        <strain evidence="1 2">MED15</strain>
    </source>
</reference>
<organism evidence="1 2">
    <name type="scientific">Micromonospora noduli</name>
    <dbReference type="NCBI Taxonomy" id="709876"/>
    <lineage>
        <taxon>Bacteria</taxon>
        <taxon>Bacillati</taxon>
        <taxon>Actinomycetota</taxon>
        <taxon>Actinomycetes</taxon>
        <taxon>Micromonosporales</taxon>
        <taxon>Micromonosporaceae</taxon>
        <taxon>Micromonospora</taxon>
    </lineage>
</organism>